<dbReference type="InterPro" id="IPR036890">
    <property type="entry name" value="HATPase_C_sf"/>
</dbReference>
<evidence type="ECO:0000313" key="8">
    <source>
        <dbReference type="EMBL" id="MBB6334322.1"/>
    </source>
</evidence>
<evidence type="ECO:0000256" key="2">
    <source>
        <dbReference type="ARBA" id="ARBA00022777"/>
    </source>
</evidence>
<proteinExistence type="predicted"/>
<reference evidence="8" key="1">
    <citation type="submission" date="2020-08" db="EMBL/GenBank/DDBJ databases">
        <title>Sequencing the genomes of 1000 actinobacteria strains.</title>
        <authorList>
            <person name="Klenk H.-P."/>
        </authorList>
    </citation>
    <scope>NUCLEOTIDE SEQUENCE</scope>
    <source>
        <strain evidence="8">DSM 10695</strain>
    </source>
</reference>
<dbReference type="InterPro" id="IPR011712">
    <property type="entry name" value="Sig_transdc_His_kin_sub3_dim/P"/>
</dbReference>
<evidence type="ECO:0000313" key="9">
    <source>
        <dbReference type="Proteomes" id="UP000617426"/>
    </source>
</evidence>
<keyword evidence="6" id="KW-0472">Membrane</keyword>
<evidence type="ECO:0000256" key="4">
    <source>
        <dbReference type="SAM" id="Coils"/>
    </source>
</evidence>
<dbReference type="Gene3D" id="3.30.565.10">
    <property type="entry name" value="Histidine kinase-like ATPase, C-terminal domain"/>
    <property type="match status" value="1"/>
</dbReference>
<gene>
    <name evidence="8" type="ORF">HD592_000887</name>
</gene>
<feature type="transmembrane region" description="Helical" evidence="6">
    <location>
        <begin position="114"/>
        <end position="134"/>
    </location>
</feature>
<dbReference type="PANTHER" id="PTHR24421">
    <property type="entry name" value="NITRATE/NITRITE SENSOR PROTEIN NARX-RELATED"/>
    <property type="match status" value="1"/>
</dbReference>
<sequence>MPLPRLPRLRTADLVTACLFAFVTAANPRAFMPDGTSIAAALGSTGAIGCLFWGFTLTCCAATAVRTRRPLLSVIAVEAALAAHLLLFDSLSVLAVASCLVAAETIGSRISRPWSWGLLAVMALGSAATVLRISPLFNEEVETWSRLMFVLVTAWSLIGAAYLWGLNRRRARDRVEQMIARAEELAVHAQETAAHAEDRRRLAVIEERQRIARDVHDVLGHSLAVIGMQAEGAKAVLGNDPARAEAALTTIGEMSRVGVDDVRRLVDVLRDDAPGTAPDPRSSTGADAGCEEEGALSASPPPAPRNGLAELIVLAEALRSAGREVILRIGASAPIPAVAEDAVSGILREALSNAARHGADPIIVDLRVDDAGIELSVFSEEKRSPGACAPAARAGAGLETMRERAESLGGSLHAGRGSDGRWLVHARLPVPGPATAGVRG</sequence>
<keyword evidence="6" id="KW-0812">Transmembrane</keyword>
<feature type="transmembrane region" description="Helical" evidence="6">
    <location>
        <begin position="79"/>
        <end position="102"/>
    </location>
</feature>
<keyword evidence="4" id="KW-0175">Coiled coil</keyword>
<dbReference type="Gene3D" id="1.20.5.1930">
    <property type="match status" value="1"/>
</dbReference>
<dbReference type="AlphaFoldDB" id="A0A923E3X3"/>
<keyword evidence="1" id="KW-0808">Transferase</keyword>
<evidence type="ECO:0000259" key="7">
    <source>
        <dbReference type="Pfam" id="PF07730"/>
    </source>
</evidence>
<keyword evidence="3" id="KW-0902">Two-component regulatory system</keyword>
<keyword evidence="2 8" id="KW-0418">Kinase</keyword>
<keyword evidence="9" id="KW-1185">Reference proteome</keyword>
<dbReference type="EMBL" id="JACHMK010000001">
    <property type="protein sequence ID" value="MBB6334322.1"/>
    <property type="molecule type" value="Genomic_DNA"/>
</dbReference>
<evidence type="ECO:0000256" key="1">
    <source>
        <dbReference type="ARBA" id="ARBA00022679"/>
    </source>
</evidence>
<organism evidence="8 9">
    <name type="scientific">Schaalia hyovaginalis</name>
    <dbReference type="NCBI Taxonomy" id="29316"/>
    <lineage>
        <taxon>Bacteria</taxon>
        <taxon>Bacillati</taxon>
        <taxon>Actinomycetota</taxon>
        <taxon>Actinomycetes</taxon>
        <taxon>Actinomycetales</taxon>
        <taxon>Actinomycetaceae</taxon>
        <taxon>Schaalia</taxon>
    </lineage>
</organism>
<evidence type="ECO:0000256" key="6">
    <source>
        <dbReference type="SAM" id="Phobius"/>
    </source>
</evidence>
<feature type="region of interest" description="Disordered" evidence="5">
    <location>
        <begin position="270"/>
        <end position="302"/>
    </location>
</feature>
<evidence type="ECO:0000256" key="3">
    <source>
        <dbReference type="ARBA" id="ARBA00023012"/>
    </source>
</evidence>
<feature type="transmembrane region" description="Helical" evidence="6">
    <location>
        <begin position="146"/>
        <end position="164"/>
    </location>
</feature>
<dbReference type="GO" id="GO:0016020">
    <property type="term" value="C:membrane"/>
    <property type="evidence" value="ECO:0007669"/>
    <property type="project" value="InterPro"/>
</dbReference>
<comment type="caution">
    <text evidence="8">The sequence shown here is derived from an EMBL/GenBank/DDBJ whole genome shotgun (WGS) entry which is preliminary data.</text>
</comment>
<accession>A0A923E3X3</accession>
<dbReference type="Pfam" id="PF07730">
    <property type="entry name" value="HisKA_3"/>
    <property type="match status" value="1"/>
</dbReference>
<dbReference type="GO" id="GO:0046983">
    <property type="term" value="F:protein dimerization activity"/>
    <property type="evidence" value="ECO:0007669"/>
    <property type="project" value="InterPro"/>
</dbReference>
<protein>
    <submittedName>
        <fullName evidence="8">Signal transduction histidine kinase</fullName>
    </submittedName>
</protein>
<evidence type="ECO:0000256" key="5">
    <source>
        <dbReference type="SAM" id="MobiDB-lite"/>
    </source>
</evidence>
<feature type="coiled-coil region" evidence="4">
    <location>
        <begin position="172"/>
        <end position="199"/>
    </location>
</feature>
<dbReference type="InterPro" id="IPR050482">
    <property type="entry name" value="Sensor_HK_TwoCompSys"/>
</dbReference>
<dbReference type="Proteomes" id="UP000617426">
    <property type="component" value="Unassembled WGS sequence"/>
</dbReference>
<dbReference type="RefSeq" id="WP_184452220.1">
    <property type="nucleotide sequence ID" value="NZ_JACHMK010000001.1"/>
</dbReference>
<name>A0A923E3X3_9ACTO</name>
<dbReference type="GO" id="GO:0000155">
    <property type="term" value="F:phosphorelay sensor kinase activity"/>
    <property type="evidence" value="ECO:0007669"/>
    <property type="project" value="InterPro"/>
</dbReference>
<feature type="domain" description="Signal transduction histidine kinase subgroup 3 dimerisation and phosphoacceptor" evidence="7">
    <location>
        <begin position="207"/>
        <end position="272"/>
    </location>
</feature>
<dbReference type="SUPFAM" id="SSF55874">
    <property type="entry name" value="ATPase domain of HSP90 chaperone/DNA topoisomerase II/histidine kinase"/>
    <property type="match status" value="1"/>
</dbReference>
<keyword evidence="6" id="KW-1133">Transmembrane helix</keyword>